<feature type="domain" description="Glycosyltransferase subfamily 4-like N-terminal" evidence="2">
    <location>
        <begin position="2"/>
        <end position="133"/>
    </location>
</feature>
<protein>
    <submittedName>
        <fullName evidence="3">Glycosyltransferase</fullName>
    </submittedName>
</protein>
<dbReference type="Pfam" id="PF00534">
    <property type="entry name" value="Glycos_transf_1"/>
    <property type="match status" value="1"/>
</dbReference>
<dbReference type="PANTHER" id="PTHR45947:SF3">
    <property type="entry name" value="SULFOQUINOVOSYL TRANSFERASE SQD2"/>
    <property type="match status" value="1"/>
</dbReference>
<reference evidence="3 4" key="1">
    <citation type="journal article" date="2015" name="Nature">
        <title>rRNA introns, odd ribosomes, and small enigmatic genomes across a large radiation of phyla.</title>
        <authorList>
            <person name="Brown C.T."/>
            <person name="Hug L.A."/>
            <person name="Thomas B.C."/>
            <person name="Sharon I."/>
            <person name="Castelle C.J."/>
            <person name="Singh A."/>
            <person name="Wilkins M.J."/>
            <person name="Williams K.H."/>
            <person name="Banfield J.F."/>
        </authorList>
    </citation>
    <scope>NUCLEOTIDE SEQUENCE [LARGE SCALE GENOMIC DNA]</scope>
</reference>
<evidence type="ECO:0000313" key="3">
    <source>
        <dbReference type="EMBL" id="KKQ70687.1"/>
    </source>
</evidence>
<evidence type="ECO:0000259" key="1">
    <source>
        <dbReference type="Pfam" id="PF00534"/>
    </source>
</evidence>
<dbReference type="InterPro" id="IPR050194">
    <property type="entry name" value="Glycosyltransferase_grp1"/>
</dbReference>
<dbReference type="AlphaFoldDB" id="A0A0G0JVP3"/>
<proteinExistence type="predicted"/>
<dbReference type="GO" id="GO:0016757">
    <property type="term" value="F:glycosyltransferase activity"/>
    <property type="evidence" value="ECO:0007669"/>
    <property type="project" value="InterPro"/>
</dbReference>
<name>A0A0G0JVP3_9BACT</name>
<dbReference type="InterPro" id="IPR028098">
    <property type="entry name" value="Glyco_trans_4-like_N"/>
</dbReference>
<dbReference type="SUPFAM" id="SSF53756">
    <property type="entry name" value="UDP-Glycosyltransferase/glycogen phosphorylase"/>
    <property type="match status" value="1"/>
</dbReference>
<evidence type="ECO:0000259" key="2">
    <source>
        <dbReference type="Pfam" id="PF13579"/>
    </source>
</evidence>
<feature type="domain" description="Glycosyl transferase family 1" evidence="1">
    <location>
        <begin position="160"/>
        <end position="330"/>
    </location>
</feature>
<dbReference type="InterPro" id="IPR001296">
    <property type="entry name" value="Glyco_trans_1"/>
</dbReference>
<evidence type="ECO:0000313" key="4">
    <source>
        <dbReference type="Proteomes" id="UP000034022"/>
    </source>
</evidence>
<keyword evidence="3" id="KW-0808">Transferase</keyword>
<dbReference type="Pfam" id="PF13579">
    <property type="entry name" value="Glyco_trans_4_4"/>
    <property type="match status" value="1"/>
</dbReference>
<sequence>MARDFARLADELGHESTVITFAKKVEPENERENGINIKRLRPFLRYGNGAFLPQLFFGLKKFDIVHLHYPFFGVAEPVFIAKFFLRQRFRLIVHYHMDTPNLSGIAKLLSIFSRVTERFLFKMADRITYASDDYIKQSKIAAFYEKNKNKFFLLPFGVDTDKFFPIENKNLDKQYILFVGGLDRAHYFKGVENLLLAVQNILSDNLRLKIVGKGDMVDEYKKIAINLQINNYVDFAGGANDDELVSYYQKASLLVLPSINGHEAFGMVLLEAMSSGIPVIASNLPGVRSVFTDGIEGFLVQPGDIQDLELKIKNIFADEDLRVRMGERARGLVLERYGFGVLRKRLEKIYS</sequence>
<dbReference type="Gene3D" id="3.40.50.2000">
    <property type="entry name" value="Glycogen Phosphorylase B"/>
    <property type="match status" value="2"/>
</dbReference>
<accession>A0A0G0JVP3</accession>
<dbReference type="Proteomes" id="UP000034022">
    <property type="component" value="Unassembled WGS sequence"/>
</dbReference>
<dbReference type="PANTHER" id="PTHR45947">
    <property type="entry name" value="SULFOQUINOVOSYL TRANSFERASE SQD2"/>
    <property type="match status" value="1"/>
</dbReference>
<comment type="caution">
    <text evidence="3">The sequence shown here is derived from an EMBL/GenBank/DDBJ whole genome shotgun (WGS) entry which is preliminary data.</text>
</comment>
<dbReference type="EMBL" id="LBUU01000003">
    <property type="protein sequence ID" value="KKQ70687.1"/>
    <property type="molecule type" value="Genomic_DNA"/>
</dbReference>
<dbReference type="CDD" id="cd03801">
    <property type="entry name" value="GT4_PimA-like"/>
    <property type="match status" value="1"/>
</dbReference>
<gene>
    <name evidence="3" type="ORF">US91_C0003G0017</name>
</gene>
<organism evidence="3 4">
    <name type="scientific">Candidatus Falkowbacteria bacterium GW2011_GWE1_38_31</name>
    <dbReference type="NCBI Taxonomy" id="1618638"/>
    <lineage>
        <taxon>Bacteria</taxon>
        <taxon>Candidatus Falkowiibacteriota</taxon>
    </lineage>
</organism>